<organism evidence="2 3">
    <name type="scientific">Geoglobus acetivorans</name>
    <dbReference type="NCBI Taxonomy" id="565033"/>
    <lineage>
        <taxon>Archaea</taxon>
        <taxon>Methanobacteriati</taxon>
        <taxon>Methanobacteriota</taxon>
        <taxon>Archaeoglobi</taxon>
        <taxon>Archaeoglobales</taxon>
        <taxon>Archaeoglobaceae</taxon>
        <taxon>Geoglobus</taxon>
    </lineage>
</organism>
<accession>A0ABZ3H2G7</accession>
<dbReference type="Proteomes" id="UP001492541">
    <property type="component" value="Chromosome"/>
</dbReference>
<dbReference type="GeneID" id="90449783"/>
<proteinExistence type="predicted"/>
<gene>
    <name evidence="2" type="ORF">LPQ35_08785</name>
</gene>
<evidence type="ECO:0000313" key="2">
    <source>
        <dbReference type="EMBL" id="XAT63344.1"/>
    </source>
</evidence>
<sequence>MMTLESIIAAVLILSVAYFLFQSTMIISPISDEVVFVQIKQYGDDALMVLNNESGTKDTLQYALKHINNTYRADDLINSLKKLLPDYIDFHLQVYYLNHTTGKIQVYNITNKIPTSTTVTASTYVVIKNGEFVDDSPFKFNSTDVEGTDSNTPVLFEVRLTLWRV</sequence>
<evidence type="ECO:0000256" key="1">
    <source>
        <dbReference type="SAM" id="Phobius"/>
    </source>
</evidence>
<keyword evidence="1" id="KW-1133">Transmembrane helix</keyword>
<name>A0ABZ3H2G7_GEOAI</name>
<dbReference type="EMBL" id="CP087714">
    <property type="protein sequence ID" value="XAT63344.1"/>
    <property type="molecule type" value="Genomic_DNA"/>
</dbReference>
<dbReference type="RefSeq" id="WP_193808406.1">
    <property type="nucleotide sequence ID" value="NZ_CP087714.1"/>
</dbReference>
<reference evidence="2 3" key="1">
    <citation type="submission" date="2021-11" db="EMBL/GenBank/DDBJ databases">
        <title>Whole genome of Geoglobus acetivorans.</title>
        <authorList>
            <person name="Liu D."/>
        </authorList>
    </citation>
    <scope>NUCLEOTIDE SEQUENCE [LARGE SCALE GENOMIC DNA]</scope>
    <source>
        <strain evidence="2 3">SBH6</strain>
    </source>
</reference>
<dbReference type="InterPro" id="IPR055712">
    <property type="entry name" value="DUF7288"/>
</dbReference>
<evidence type="ECO:0000313" key="3">
    <source>
        <dbReference type="Proteomes" id="UP001492541"/>
    </source>
</evidence>
<dbReference type="Pfam" id="PF23959">
    <property type="entry name" value="DUF7288"/>
    <property type="match status" value="1"/>
</dbReference>
<protein>
    <submittedName>
        <fullName evidence="2">Uncharacterized protein</fullName>
    </submittedName>
</protein>
<feature type="transmembrane region" description="Helical" evidence="1">
    <location>
        <begin position="7"/>
        <end position="27"/>
    </location>
</feature>
<keyword evidence="3" id="KW-1185">Reference proteome</keyword>
<keyword evidence="1" id="KW-0812">Transmembrane</keyword>
<keyword evidence="1" id="KW-0472">Membrane</keyword>